<organism evidence="3 4">
    <name type="scientific">Tilletia caries</name>
    <name type="common">wheat bunt fungus</name>
    <dbReference type="NCBI Taxonomy" id="13290"/>
    <lineage>
        <taxon>Eukaryota</taxon>
        <taxon>Fungi</taxon>
        <taxon>Dikarya</taxon>
        <taxon>Basidiomycota</taxon>
        <taxon>Ustilaginomycotina</taxon>
        <taxon>Exobasidiomycetes</taxon>
        <taxon>Tilletiales</taxon>
        <taxon>Tilletiaceae</taxon>
        <taxon>Tilletia</taxon>
    </lineage>
</organism>
<reference evidence="3" key="1">
    <citation type="submission" date="2016-04" db="EMBL/GenBank/DDBJ databases">
        <authorList>
            <person name="Nguyen H.D."/>
            <person name="Kesanakurti P."/>
            <person name="Cullis J."/>
            <person name="Levesque C.A."/>
            <person name="Hambleton S."/>
        </authorList>
    </citation>
    <scope>NUCLEOTIDE SEQUENCE</scope>
    <source>
        <strain evidence="3">DAOMC 238032</strain>
    </source>
</reference>
<dbReference type="PANTHER" id="PTHR43586">
    <property type="entry name" value="CYSTEINE DESULFURASE"/>
    <property type="match status" value="1"/>
</dbReference>
<dbReference type="Proteomes" id="UP000077671">
    <property type="component" value="Unassembled WGS sequence"/>
</dbReference>
<dbReference type="PANTHER" id="PTHR43586:SF8">
    <property type="entry name" value="CYSTEINE DESULFURASE 1, CHLOROPLASTIC"/>
    <property type="match status" value="1"/>
</dbReference>
<dbReference type="Gene3D" id="3.40.640.10">
    <property type="entry name" value="Type I PLP-dependent aspartate aminotransferase-like (Major domain)"/>
    <property type="match status" value="1"/>
</dbReference>
<dbReference type="InterPro" id="IPR006311">
    <property type="entry name" value="TAT_signal"/>
</dbReference>
<dbReference type="EMBL" id="LWDD02001597">
    <property type="protein sequence ID" value="KAE8247012.1"/>
    <property type="molecule type" value="Genomic_DNA"/>
</dbReference>
<dbReference type="SUPFAM" id="SSF53383">
    <property type="entry name" value="PLP-dependent transferases"/>
    <property type="match status" value="1"/>
</dbReference>
<feature type="domain" description="Aminotransferase class V" evidence="2">
    <location>
        <begin position="66"/>
        <end position="428"/>
    </location>
</feature>
<evidence type="ECO:0000259" key="2">
    <source>
        <dbReference type="Pfam" id="PF00266"/>
    </source>
</evidence>
<name>A0A177U0L5_9BASI</name>
<dbReference type="Gene3D" id="3.90.1150.10">
    <property type="entry name" value="Aspartate Aminotransferase, domain 1"/>
    <property type="match status" value="1"/>
</dbReference>
<evidence type="ECO:0000313" key="4">
    <source>
        <dbReference type="Proteomes" id="UP000077671"/>
    </source>
</evidence>
<dbReference type="Pfam" id="PF00266">
    <property type="entry name" value="Aminotran_5"/>
    <property type="match status" value="1"/>
</dbReference>
<proteinExistence type="predicted"/>
<dbReference type="InterPro" id="IPR015424">
    <property type="entry name" value="PyrdxlP-dep_Trfase"/>
</dbReference>
<dbReference type="InterPro" id="IPR000192">
    <property type="entry name" value="Aminotrans_V_dom"/>
</dbReference>
<protein>
    <recommendedName>
        <fullName evidence="2">Aminotransferase class V domain-containing protein</fullName>
    </recommendedName>
</protein>
<reference evidence="3" key="2">
    <citation type="journal article" date="2019" name="IMA Fungus">
        <title>Genome sequencing and comparison of five Tilletia species to identify candidate genes for the detection of regulated species infecting wheat.</title>
        <authorList>
            <person name="Nguyen H.D.T."/>
            <person name="Sultana T."/>
            <person name="Kesanakurti P."/>
            <person name="Hambleton S."/>
        </authorList>
    </citation>
    <scope>NUCLEOTIDE SEQUENCE</scope>
    <source>
        <strain evidence="3">DAOMC 238032</strain>
    </source>
</reference>
<dbReference type="InterPro" id="IPR015422">
    <property type="entry name" value="PyrdxlP-dep_Trfase_small"/>
</dbReference>
<comment type="caution">
    <text evidence="3">The sequence shown here is derived from an EMBL/GenBank/DDBJ whole genome shotgun (WGS) entry which is preliminary data.</text>
</comment>
<dbReference type="AlphaFoldDB" id="A0A177U0L5"/>
<accession>A0A177U0L5</accession>
<dbReference type="PROSITE" id="PS51318">
    <property type="entry name" value="TAT"/>
    <property type="match status" value="1"/>
</dbReference>
<gene>
    <name evidence="3" type="ORF">A4X03_0g7169</name>
</gene>
<sequence>MAPTRRQFVQDSSTLAAAGMMLSFNPLAYASNQRPELDPADWSTVRAQFNLDPNLAHLANFYLASYPTPVRDAVERYRKALDENPYSFLDDHMFSQNDNMLWRKVAAAAARYAGGEADEIALTSSTTMGLALIYNGLRLRPDQEVLTTTHEFYPHHEAIRLAAKKWGSSMRTVSLYESSVDVSADAMVARLVAAIRPQTRVLGVTWVHSGTGVVLPIRAVSAALEEVNRKRDDNDKVLLVVDGVHGFGILDEDIARQGSDFFSSGTHKWILGPRGTGIVWGRKASWALIEPTIPSLMVREPSAAWREERQPEGPVQAAWVSPGGFFAYEHQWAVVEAFQFHESIGRTRIANRILDLNGWLIEGLSKMKHVNVWTPAQRELYAGFVCFEVDQLKPTEVAERLRSQGIIASPSPYGKPCMRFSAGIVNSEADIEHALAAIKAMG</sequence>
<keyword evidence="1" id="KW-0663">Pyridoxal phosphate</keyword>
<evidence type="ECO:0000256" key="1">
    <source>
        <dbReference type="ARBA" id="ARBA00022898"/>
    </source>
</evidence>
<dbReference type="InterPro" id="IPR015421">
    <property type="entry name" value="PyrdxlP-dep_Trfase_major"/>
</dbReference>
<evidence type="ECO:0000313" key="3">
    <source>
        <dbReference type="EMBL" id="KAE8247012.1"/>
    </source>
</evidence>